<evidence type="ECO:0000313" key="2">
    <source>
        <dbReference type="Proteomes" id="UP000273145"/>
    </source>
</evidence>
<accession>A0A3Q8SBT3</accession>
<reference evidence="1 2" key="1">
    <citation type="submission" date="2018-11" db="EMBL/GenBank/DDBJ databases">
        <title>Genome sequencing of Paenibacillus lentus DSM25539(T).</title>
        <authorList>
            <person name="Kook J.-K."/>
            <person name="Park S.-N."/>
            <person name="Lim Y.K."/>
        </authorList>
    </citation>
    <scope>NUCLEOTIDE SEQUENCE [LARGE SCALE GENOMIC DNA]</scope>
    <source>
        <strain evidence="1 2">DSM 25539</strain>
    </source>
</reference>
<gene>
    <name evidence="1" type="ORF">EIM92_13935</name>
</gene>
<dbReference type="KEGG" id="plen:EIM92_13935"/>
<organism evidence="1 2">
    <name type="scientific">Paenibacillus lentus</name>
    <dbReference type="NCBI Taxonomy" id="1338368"/>
    <lineage>
        <taxon>Bacteria</taxon>
        <taxon>Bacillati</taxon>
        <taxon>Bacillota</taxon>
        <taxon>Bacilli</taxon>
        <taxon>Bacillales</taxon>
        <taxon>Paenibacillaceae</taxon>
        <taxon>Paenibacillus</taxon>
    </lineage>
</organism>
<dbReference type="OrthoDB" id="2194466at2"/>
<evidence type="ECO:0000313" key="1">
    <source>
        <dbReference type="EMBL" id="AZK47122.1"/>
    </source>
</evidence>
<dbReference type="EMBL" id="CP034248">
    <property type="protein sequence ID" value="AZK47122.1"/>
    <property type="molecule type" value="Genomic_DNA"/>
</dbReference>
<dbReference type="AlphaFoldDB" id="A0A3Q8SBT3"/>
<sequence>MKFFIHELEYVISFLYRLKLLDFNSRMRTRFIKILAERFQQYKEEYFDLVMEHCVLDRDGQPEIITEGEVQRYNIKDLQAFQTSLAPLLNEEFVIEVTDNNRNMLKSVAYSVLHCGLEFTGDDQFKYDALAAKFEELHLDEI</sequence>
<evidence type="ECO:0008006" key="3">
    <source>
        <dbReference type="Google" id="ProtNLM"/>
    </source>
</evidence>
<protein>
    <recommendedName>
        <fullName evidence="3">DUF1617 family protein</fullName>
    </recommendedName>
</protein>
<name>A0A3Q8SBT3_9BACL</name>
<proteinExistence type="predicted"/>
<dbReference type="RefSeq" id="WP_125083160.1">
    <property type="nucleotide sequence ID" value="NZ_CP034248.1"/>
</dbReference>
<keyword evidence="2" id="KW-1185">Reference proteome</keyword>
<dbReference type="Proteomes" id="UP000273145">
    <property type="component" value="Chromosome"/>
</dbReference>